<reference evidence="2 3" key="1">
    <citation type="journal article" date="2020" name="mSystems">
        <title>Defining Genomic and Predicted Metabolic Features of the Acetobacterium Genus.</title>
        <authorList>
            <person name="Ross D.E."/>
            <person name="Marshall C.W."/>
            <person name="Gulliver D."/>
            <person name="May H.D."/>
            <person name="Norman R.S."/>
        </authorList>
    </citation>
    <scope>NUCLEOTIDE SEQUENCE [LARGE SCALE GENOMIC DNA]</scope>
    <source>
        <strain evidence="2 3">DSM 9173</strain>
    </source>
</reference>
<evidence type="ECO:0000313" key="3">
    <source>
        <dbReference type="Proteomes" id="UP000653358"/>
    </source>
</evidence>
<evidence type="ECO:0000259" key="1">
    <source>
        <dbReference type="PROSITE" id="PS51186"/>
    </source>
</evidence>
<dbReference type="Proteomes" id="UP000653358">
    <property type="component" value="Unassembled WGS sequence"/>
</dbReference>
<sequence length="177" mass="20966">MEIILTELEEKDYRKIYHLMEVSFEKEEIRTYENGQKQLSKGNYRILISQNNNDGIGGFIAEWDLGTFVFIEHFAVDKKLRGLGIGSKMLEAYLKKATKPVMIEVEDNETEIGKRRINFYKRMDFFLSEFGYHQPVLRGDGDKEILLRIMSFPEKLSEEKFLAFKKEVFEKIYKIKN</sequence>
<proteinExistence type="predicted"/>
<evidence type="ECO:0000313" key="2">
    <source>
        <dbReference type="EMBL" id="MBC3796810.1"/>
    </source>
</evidence>
<dbReference type="Gene3D" id="3.40.630.30">
    <property type="match status" value="1"/>
</dbReference>
<dbReference type="CDD" id="cd04301">
    <property type="entry name" value="NAT_SF"/>
    <property type="match status" value="1"/>
</dbReference>
<dbReference type="Pfam" id="PF13508">
    <property type="entry name" value="Acetyltransf_7"/>
    <property type="match status" value="1"/>
</dbReference>
<dbReference type="InterPro" id="IPR016181">
    <property type="entry name" value="Acyl_CoA_acyltransferase"/>
</dbReference>
<protein>
    <submittedName>
        <fullName evidence="2">GNAT family N-acetyltransferase</fullName>
    </submittedName>
</protein>
<comment type="caution">
    <text evidence="2">The sequence shown here is derived from an EMBL/GenBank/DDBJ whole genome shotgun (WGS) entry which is preliminary data.</text>
</comment>
<dbReference type="EMBL" id="WJBB01000006">
    <property type="protein sequence ID" value="MBC3796810.1"/>
    <property type="molecule type" value="Genomic_DNA"/>
</dbReference>
<keyword evidence="3" id="KW-1185">Reference proteome</keyword>
<name>A0ABR6WKW8_9FIRM</name>
<gene>
    <name evidence="2" type="ORF">GH807_07065</name>
</gene>
<dbReference type="SUPFAM" id="SSF55729">
    <property type="entry name" value="Acyl-CoA N-acyltransferases (Nat)"/>
    <property type="match status" value="1"/>
</dbReference>
<accession>A0ABR6WKW8</accession>
<dbReference type="RefSeq" id="WP_148605477.1">
    <property type="nucleotide sequence ID" value="NZ_RXYB01000021.1"/>
</dbReference>
<dbReference type="InterPro" id="IPR000182">
    <property type="entry name" value="GNAT_dom"/>
</dbReference>
<dbReference type="PROSITE" id="PS51186">
    <property type="entry name" value="GNAT"/>
    <property type="match status" value="1"/>
</dbReference>
<organism evidence="2 3">
    <name type="scientific">Acetobacterium tundrae</name>
    <dbReference type="NCBI Taxonomy" id="132932"/>
    <lineage>
        <taxon>Bacteria</taxon>
        <taxon>Bacillati</taxon>
        <taxon>Bacillota</taxon>
        <taxon>Clostridia</taxon>
        <taxon>Eubacteriales</taxon>
        <taxon>Eubacteriaceae</taxon>
        <taxon>Acetobacterium</taxon>
    </lineage>
</organism>
<feature type="domain" description="N-acetyltransferase" evidence="1">
    <location>
        <begin position="3"/>
        <end position="159"/>
    </location>
</feature>